<dbReference type="PANTHER" id="PTHR34135:SF2">
    <property type="entry name" value="LYSOZYME"/>
    <property type="match status" value="1"/>
</dbReference>
<keyword evidence="3" id="KW-1185">Reference proteome</keyword>
<comment type="caution">
    <text evidence="2">The sequence shown here is derived from an EMBL/GenBank/DDBJ whole genome shotgun (WGS) entry which is preliminary data.</text>
</comment>
<organism evidence="2 3">
    <name type="scientific">Sporolactobacillus shoreae</name>
    <dbReference type="NCBI Taxonomy" id="1465501"/>
    <lineage>
        <taxon>Bacteria</taxon>
        <taxon>Bacillati</taxon>
        <taxon>Bacillota</taxon>
        <taxon>Bacilli</taxon>
        <taxon>Bacillales</taxon>
        <taxon>Sporolactobacillaceae</taxon>
        <taxon>Sporolactobacillus</taxon>
    </lineage>
</organism>
<dbReference type="Pfam" id="PF01183">
    <property type="entry name" value="Glyco_hydro_25"/>
    <property type="match status" value="1"/>
</dbReference>
<protein>
    <submittedName>
        <fullName evidence="2">Uncharacterized protein</fullName>
    </submittedName>
</protein>
<dbReference type="InterPro" id="IPR017853">
    <property type="entry name" value="GH"/>
</dbReference>
<evidence type="ECO:0000256" key="1">
    <source>
        <dbReference type="ARBA" id="ARBA00010646"/>
    </source>
</evidence>
<dbReference type="OrthoDB" id="9802228at2"/>
<dbReference type="InterPro" id="IPR002053">
    <property type="entry name" value="Glyco_hydro_25"/>
</dbReference>
<dbReference type="SUPFAM" id="SSF51445">
    <property type="entry name" value="(Trans)glycosidases"/>
    <property type="match status" value="1"/>
</dbReference>
<dbReference type="PANTHER" id="PTHR34135">
    <property type="entry name" value="LYSOZYME"/>
    <property type="match status" value="1"/>
</dbReference>
<dbReference type="GO" id="GO:0003796">
    <property type="term" value="F:lysozyme activity"/>
    <property type="evidence" value="ECO:0007669"/>
    <property type="project" value="InterPro"/>
</dbReference>
<comment type="similarity">
    <text evidence="1">Belongs to the glycosyl hydrolase 25 family.</text>
</comment>
<proteinExistence type="inferred from homology"/>
<dbReference type="GO" id="GO:0009253">
    <property type="term" value="P:peptidoglycan catabolic process"/>
    <property type="evidence" value="ECO:0007669"/>
    <property type="project" value="InterPro"/>
</dbReference>
<dbReference type="GO" id="GO:0016052">
    <property type="term" value="P:carbohydrate catabolic process"/>
    <property type="evidence" value="ECO:0007669"/>
    <property type="project" value="TreeGrafter"/>
</dbReference>
<sequence length="336" mass="36668">MAKLFIDLNHSRGVRSVPEFQQMKKDGIVAVTIKLSEGHTFKDPLAASYIKNATAAGLLVNAYHFFRANSPEEAKAEAEFFLSLAKAYGLPKNTRIPLDIEVVLGGNMTENALVFLNAVKAAGYQNVTWYSNQPFTDAHLDESKLPVKPWKAGYPAKVDLNKPPFKNVGAWQYTDKVKLKGISGTFDCSVDYTGAFTSRPAAKKAVKQANKPLTLVQYLDAKKQDSSFNARAKLAKEYGIKAYIGTSGQNMQLLSYLQAGKKPEPVKAAPKPTVEKTVSYIVVASLLNIRKAPNGPVVGTLKQGQQVEVESISNGWAQLKSGTGHVFVGAQYLKKK</sequence>
<dbReference type="Proteomes" id="UP000298347">
    <property type="component" value="Unassembled WGS sequence"/>
</dbReference>
<dbReference type="EMBL" id="SRJD01000046">
    <property type="protein sequence ID" value="TGA95579.1"/>
    <property type="molecule type" value="Genomic_DNA"/>
</dbReference>
<dbReference type="AlphaFoldDB" id="A0A4Z0GJE9"/>
<dbReference type="Gene3D" id="3.20.20.80">
    <property type="entry name" value="Glycosidases"/>
    <property type="match status" value="1"/>
</dbReference>
<evidence type="ECO:0000313" key="3">
    <source>
        <dbReference type="Proteomes" id="UP000298347"/>
    </source>
</evidence>
<gene>
    <name evidence="2" type="ORF">E4665_17840</name>
</gene>
<dbReference type="RefSeq" id="WP_135350152.1">
    <property type="nucleotide sequence ID" value="NZ_SRJD01000046.1"/>
</dbReference>
<dbReference type="GO" id="GO:0016998">
    <property type="term" value="P:cell wall macromolecule catabolic process"/>
    <property type="evidence" value="ECO:0007669"/>
    <property type="project" value="InterPro"/>
</dbReference>
<evidence type="ECO:0000313" key="2">
    <source>
        <dbReference type="EMBL" id="TGA95579.1"/>
    </source>
</evidence>
<dbReference type="PROSITE" id="PS51904">
    <property type="entry name" value="GLYCOSYL_HYDROL_F25_2"/>
    <property type="match status" value="1"/>
</dbReference>
<accession>A0A4Z0GJE9</accession>
<name>A0A4Z0GJE9_9BACL</name>
<dbReference type="Gene3D" id="2.30.30.40">
    <property type="entry name" value="SH3 Domains"/>
    <property type="match status" value="1"/>
</dbReference>
<reference evidence="2 3" key="1">
    <citation type="journal article" date="2015" name="Int. J. Syst. Evol. Microbiol.">
        <title>Sporolactobacillus shoreae sp. nov. and Sporolactobacillus spathodeae sp. nov., two spore-forming lactic acid bacteria isolated from tree barks in Thailand.</title>
        <authorList>
            <person name="Thamacharoensuk T."/>
            <person name="Kitahara M."/>
            <person name="Ohkuma M."/>
            <person name="Thongchul N."/>
            <person name="Tanasupawat S."/>
        </authorList>
    </citation>
    <scope>NUCLEOTIDE SEQUENCE [LARGE SCALE GENOMIC DNA]</scope>
    <source>
        <strain evidence="2 3">BK92</strain>
    </source>
</reference>